<feature type="signal peptide" evidence="1">
    <location>
        <begin position="1"/>
        <end position="19"/>
    </location>
</feature>
<evidence type="ECO:0000313" key="3">
    <source>
        <dbReference type="Proteomes" id="UP000246740"/>
    </source>
</evidence>
<name>A0A317XYQ3_9BASI</name>
<dbReference type="InParanoid" id="A0A317XYQ3"/>
<gene>
    <name evidence="2" type="ORF">BCV70DRAFT_203445</name>
</gene>
<accession>A0A317XYQ3</accession>
<evidence type="ECO:0000313" key="2">
    <source>
        <dbReference type="EMBL" id="PWZ02479.1"/>
    </source>
</evidence>
<reference evidence="2 3" key="1">
    <citation type="journal article" date="2018" name="Mol. Biol. Evol.">
        <title>Broad Genomic Sampling Reveals a Smut Pathogenic Ancestry of the Fungal Clade Ustilaginomycotina.</title>
        <authorList>
            <person name="Kijpornyongpan T."/>
            <person name="Mondo S.J."/>
            <person name="Barry K."/>
            <person name="Sandor L."/>
            <person name="Lee J."/>
            <person name="Lipzen A."/>
            <person name="Pangilinan J."/>
            <person name="LaButti K."/>
            <person name="Hainaut M."/>
            <person name="Henrissat B."/>
            <person name="Grigoriev I.V."/>
            <person name="Spatafora J.W."/>
            <person name="Aime M.C."/>
        </authorList>
    </citation>
    <scope>NUCLEOTIDE SEQUENCE [LARGE SCALE GENOMIC DNA]</scope>
    <source>
        <strain evidence="2 3">MCA 3645</strain>
    </source>
</reference>
<feature type="chain" id="PRO_5016367277" evidence="1">
    <location>
        <begin position="20"/>
        <end position="138"/>
    </location>
</feature>
<proteinExistence type="predicted"/>
<evidence type="ECO:0000256" key="1">
    <source>
        <dbReference type="SAM" id="SignalP"/>
    </source>
</evidence>
<dbReference type="AlphaFoldDB" id="A0A317XYQ3"/>
<keyword evidence="1" id="KW-0732">Signal</keyword>
<dbReference type="EMBL" id="KZ819188">
    <property type="protein sequence ID" value="PWZ02479.1"/>
    <property type="molecule type" value="Genomic_DNA"/>
</dbReference>
<dbReference type="Proteomes" id="UP000246740">
    <property type="component" value="Unassembled WGS sequence"/>
</dbReference>
<sequence length="138" mass="14298">MLAKAIFLASVILIGSVAGDRINADDHLWSAACSGGAKAGHACFELGAGSGAYADFSIDHAVRDSAVFSWKKHFLGVTCPSDEDVVKIARANKRSIWVSAADSAGCCHVNFANGEDAPETADSTQLTACPGHTYTIPA</sequence>
<protein>
    <submittedName>
        <fullName evidence="2">Uncharacterized protein</fullName>
    </submittedName>
</protein>
<keyword evidence="3" id="KW-1185">Reference proteome</keyword>
<organism evidence="2 3">
    <name type="scientific">Testicularia cyperi</name>
    <dbReference type="NCBI Taxonomy" id="1882483"/>
    <lineage>
        <taxon>Eukaryota</taxon>
        <taxon>Fungi</taxon>
        <taxon>Dikarya</taxon>
        <taxon>Basidiomycota</taxon>
        <taxon>Ustilaginomycotina</taxon>
        <taxon>Ustilaginomycetes</taxon>
        <taxon>Ustilaginales</taxon>
        <taxon>Anthracoideaceae</taxon>
        <taxon>Testicularia</taxon>
    </lineage>
</organism>